<keyword evidence="2 5" id="KW-0863">Zinc-finger</keyword>
<dbReference type="Pfam" id="PF05485">
    <property type="entry name" value="THAP"/>
    <property type="match status" value="1"/>
</dbReference>
<evidence type="ECO:0000259" key="8">
    <source>
        <dbReference type="PROSITE" id="PS50950"/>
    </source>
</evidence>
<keyword evidence="4 5" id="KW-0238">DNA-binding</keyword>
<comment type="similarity">
    <text evidence="6">Belongs to the THAP1 family.</text>
</comment>
<evidence type="ECO:0000256" key="7">
    <source>
        <dbReference type="SAM" id="MobiDB-lite"/>
    </source>
</evidence>
<protein>
    <recommendedName>
        <fullName evidence="6">THAP domain-containing protein 1</fullName>
    </recommendedName>
</protein>
<evidence type="ECO:0000256" key="1">
    <source>
        <dbReference type="ARBA" id="ARBA00022723"/>
    </source>
</evidence>
<evidence type="ECO:0000256" key="3">
    <source>
        <dbReference type="ARBA" id="ARBA00022833"/>
    </source>
</evidence>
<dbReference type="GO" id="GO:0003700">
    <property type="term" value="F:DNA-binding transcription factor activity"/>
    <property type="evidence" value="ECO:0007669"/>
    <property type="project" value="UniProtKB-UniRule"/>
</dbReference>
<dbReference type="PANTHER" id="PTHR46600">
    <property type="entry name" value="THAP DOMAIN-CONTAINING"/>
    <property type="match status" value="1"/>
</dbReference>
<keyword evidence="3" id="KW-0862">Zinc</keyword>
<keyword evidence="6" id="KW-0805">Transcription regulation</keyword>
<dbReference type="Gene3D" id="6.20.210.20">
    <property type="entry name" value="THAP domain"/>
    <property type="match status" value="1"/>
</dbReference>
<evidence type="ECO:0000313" key="10">
    <source>
        <dbReference type="Proteomes" id="UP000694700"/>
    </source>
</evidence>
<dbReference type="SMART" id="SM00980">
    <property type="entry name" value="THAP"/>
    <property type="match status" value="1"/>
</dbReference>
<keyword evidence="6" id="KW-0131">Cell cycle</keyword>
<keyword evidence="6" id="KW-0804">Transcription</keyword>
<dbReference type="SUPFAM" id="SSF57716">
    <property type="entry name" value="Glucocorticoid receptor-like (DNA-binding domain)"/>
    <property type="match status" value="1"/>
</dbReference>
<feature type="compositionally biased region" description="Low complexity" evidence="7">
    <location>
        <begin position="140"/>
        <end position="159"/>
    </location>
</feature>
<evidence type="ECO:0000256" key="6">
    <source>
        <dbReference type="RuleBase" id="RU369073"/>
    </source>
</evidence>
<keyword evidence="6" id="KW-0539">Nucleus</keyword>
<comment type="subcellular location">
    <subcellularLocation>
        <location evidence="6">Nucleus</location>
        <location evidence="6">Nucleoplasm</location>
    </subcellularLocation>
</comment>
<dbReference type="GO" id="GO:0008270">
    <property type="term" value="F:zinc ion binding"/>
    <property type="evidence" value="ECO:0007669"/>
    <property type="project" value="UniProtKB-KW"/>
</dbReference>
<sequence length="255" mass="28405">MVITCIVKGCDNKEKVYSAVMFHRIPTHHTQWKAWLAALNKNPKTPLMTLKKWRVCSEHFTLEDYTCTGTRLKDEATPTIFKSLTQQSGSSPNAQDLPEQEENFFVGVPHSTPQKHRAEDATSVFDVSMTSEPAVDTADTSFVPNSSPSTTTTGSFSSISGQARGWKERKWIVNESKLLELFQKCTTCGAAMCDLNQTVTQFSSRININWQCSNGHMGQWESCPNILSATTCGGAVAPPKEMQRYPSMQKQLITK</sequence>
<name>A0A8C1S9K6_CYPCA</name>
<accession>A0A8C1S9K6</accession>
<evidence type="ECO:0000256" key="2">
    <source>
        <dbReference type="ARBA" id="ARBA00022771"/>
    </source>
</evidence>
<dbReference type="GO" id="GO:0006357">
    <property type="term" value="P:regulation of transcription by RNA polymerase II"/>
    <property type="evidence" value="ECO:0007669"/>
    <property type="project" value="TreeGrafter"/>
</dbReference>
<evidence type="ECO:0000256" key="5">
    <source>
        <dbReference type="PROSITE-ProRule" id="PRU00309"/>
    </source>
</evidence>
<dbReference type="PANTHER" id="PTHR46600:SF7">
    <property type="entry name" value="SI:DKEY-228B2.6-RELATED"/>
    <property type="match status" value="1"/>
</dbReference>
<evidence type="ECO:0000256" key="4">
    <source>
        <dbReference type="ARBA" id="ARBA00023125"/>
    </source>
</evidence>
<dbReference type="InterPro" id="IPR026516">
    <property type="entry name" value="THAP1/10"/>
</dbReference>
<dbReference type="SMART" id="SM00692">
    <property type="entry name" value="DM3"/>
    <property type="match status" value="1"/>
</dbReference>
<comment type="function">
    <text evidence="6">DNA-binding transcription regulator that regulates endothelial cell proliferation and G1/S cell-cycle progression. Specifically binds the 5'-[AT]NTNN[GT]GGCA[AGT]-3' core DNA sequence and acts by modulating expression of pRB-E2F cell-cycle target genes.</text>
</comment>
<evidence type="ECO:0000313" key="9">
    <source>
        <dbReference type="Ensembl" id="ENSCCRP00015003869.1"/>
    </source>
</evidence>
<dbReference type="GO" id="GO:0001935">
    <property type="term" value="P:endothelial cell proliferation"/>
    <property type="evidence" value="ECO:0007669"/>
    <property type="project" value="UniProtKB-UniRule"/>
</dbReference>
<organism evidence="9 10">
    <name type="scientific">Cyprinus carpio</name>
    <name type="common">Common carp</name>
    <dbReference type="NCBI Taxonomy" id="7962"/>
    <lineage>
        <taxon>Eukaryota</taxon>
        <taxon>Metazoa</taxon>
        <taxon>Chordata</taxon>
        <taxon>Craniata</taxon>
        <taxon>Vertebrata</taxon>
        <taxon>Euteleostomi</taxon>
        <taxon>Actinopterygii</taxon>
        <taxon>Neopterygii</taxon>
        <taxon>Teleostei</taxon>
        <taxon>Ostariophysi</taxon>
        <taxon>Cypriniformes</taxon>
        <taxon>Cyprinidae</taxon>
        <taxon>Cyprininae</taxon>
        <taxon>Cyprinus</taxon>
    </lineage>
</organism>
<dbReference type="PROSITE" id="PS50950">
    <property type="entry name" value="ZF_THAP"/>
    <property type="match status" value="1"/>
</dbReference>
<dbReference type="InterPro" id="IPR038441">
    <property type="entry name" value="THAP_Znf_sf"/>
</dbReference>
<feature type="domain" description="THAP-type" evidence="8">
    <location>
        <begin position="1"/>
        <end position="81"/>
    </location>
</feature>
<dbReference type="AlphaFoldDB" id="A0A8C1S9K6"/>
<keyword evidence="1" id="KW-0479">Metal-binding</keyword>
<dbReference type="InterPro" id="IPR006612">
    <property type="entry name" value="THAP_Znf"/>
</dbReference>
<dbReference type="Proteomes" id="UP000694700">
    <property type="component" value="Unplaced"/>
</dbReference>
<dbReference type="GO" id="GO:0005654">
    <property type="term" value="C:nucleoplasm"/>
    <property type="evidence" value="ECO:0007669"/>
    <property type="project" value="UniProtKB-SubCell"/>
</dbReference>
<proteinExistence type="inferred from homology"/>
<feature type="region of interest" description="Disordered" evidence="7">
    <location>
        <begin position="136"/>
        <end position="159"/>
    </location>
</feature>
<dbReference type="Ensembl" id="ENSCCRT00015004041.1">
    <property type="protein sequence ID" value="ENSCCRP00015003869.1"/>
    <property type="gene ID" value="ENSCCRG00015002257.1"/>
</dbReference>
<reference evidence="9" key="1">
    <citation type="submission" date="2025-08" db="UniProtKB">
        <authorList>
            <consortium name="Ensembl"/>
        </authorList>
    </citation>
    <scope>IDENTIFICATION</scope>
</reference>
<dbReference type="GO" id="GO:0000978">
    <property type="term" value="F:RNA polymerase II cis-regulatory region sequence-specific DNA binding"/>
    <property type="evidence" value="ECO:0007669"/>
    <property type="project" value="TreeGrafter"/>
</dbReference>
<keyword evidence="6" id="KW-0175">Coiled coil</keyword>